<dbReference type="AlphaFoldDB" id="A0AAE9HVX2"/>
<accession>A0AAE9HVX2</accession>
<organism evidence="2 4">
    <name type="scientific">Cupriavidus campinensis</name>
    <dbReference type="NCBI Taxonomy" id="151783"/>
    <lineage>
        <taxon>Bacteria</taxon>
        <taxon>Pseudomonadati</taxon>
        <taxon>Pseudomonadota</taxon>
        <taxon>Betaproteobacteria</taxon>
        <taxon>Burkholderiales</taxon>
        <taxon>Burkholderiaceae</taxon>
        <taxon>Cupriavidus</taxon>
    </lineage>
</organism>
<dbReference type="KEGG" id="ccam:M5D45_11075"/>
<dbReference type="RefSeq" id="WP_144201883.1">
    <property type="nucleotide sequence ID" value="NZ_CAJPVH010000050.1"/>
</dbReference>
<sequence length="77" mass="8793">MHHIEPVECVCGATLHIREYRLGLVRTPRKEHAPCPVCGRTVYETEMDGFLLVEVVARRAPVMAVKARLQKRKSQQP</sequence>
<reference evidence="2" key="3">
    <citation type="submission" date="2022-05" db="EMBL/GenBank/DDBJ databases">
        <authorList>
            <person name="Kunte H.-J."/>
        </authorList>
    </citation>
    <scope>NUCLEOTIDE SEQUENCE</scope>
    <source>
        <strain evidence="2">G5</strain>
    </source>
</reference>
<name>A0AAE9HVX2_9BURK</name>
<protein>
    <submittedName>
        <fullName evidence="2">Uncharacterized protein</fullName>
    </submittedName>
</protein>
<dbReference type="Proteomes" id="UP000318943">
    <property type="component" value="Unassembled WGS sequence"/>
</dbReference>
<dbReference type="EMBL" id="VCIZ01000018">
    <property type="protein sequence ID" value="TSP10123.1"/>
    <property type="molecule type" value="Genomic_DNA"/>
</dbReference>
<dbReference type="Proteomes" id="UP001056132">
    <property type="component" value="Chromosome 1"/>
</dbReference>
<reference evidence="1 3" key="1">
    <citation type="submission" date="2019-05" db="EMBL/GenBank/DDBJ databases">
        <title>Whole genome sequence analysis of Cupriavidus campinensis S14E4C strain.</title>
        <authorList>
            <person name="Abbaszade G."/>
            <person name="Szabo A."/>
            <person name="Toumi M."/>
            <person name="Toth E."/>
        </authorList>
    </citation>
    <scope>NUCLEOTIDE SEQUENCE [LARGE SCALE GENOMIC DNA]</scope>
    <source>
        <strain evidence="1 3">S14E4C</strain>
    </source>
</reference>
<evidence type="ECO:0000313" key="4">
    <source>
        <dbReference type="Proteomes" id="UP001056132"/>
    </source>
</evidence>
<evidence type="ECO:0000313" key="1">
    <source>
        <dbReference type="EMBL" id="TSP10123.1"/>
    </source>
</evidence>
<gene>
    <name evidence="1" type="ORF">FGG12_24470</name>
    <name evidence="2" type="ORF">M5D45_11075</name>
</gene>
<evidence type="ECO:0000313" key="2">
    <source>
        <dbReference type="EMBL" id="URF03092.1"/>
    </source>
</evidence>
<reference evidence="2" key="2">
    <citation type="journal article" date="2022" name="Microbiol. Resour. Announc.">
        <title>Genome Sequence of Cupriavidus campinensis Strain G5, a Member of a Bacterial Consortium Capable of Polyethylene Degradation.</title>
        <authorList>
            <person name="Schneider B."/>
            <person name="Pfeiffer F."/>
            <person name="Dyall-Smith M."/>
            <person name="Kunte H.J."/>
        </authorList>
    </citation>
    <scope>NUCLEOTIDE SEQUENCE</scope>
    <source>
        <strain evidence="2">G5</strain>
    </source>
</reference>
<keyword evidence="3" id="KW-1185">Reference proteome</keyword>
<proteinExistence type="predicted"/>
<evidence type="ECO:0000313" key="3">
    <source>
        <dbReference type="Proteomes" id="UP000318943"/>
    </source>
</evidence>
<dbReference type="EMBL" id="CP097330">
    <property type="protein sequence ID" value="URF03092.1"/>
    <property type="molecule type" value="Genomic_DNA"/>
</dbReference>